<dbReference type="InterPro" id="IPR007816">
    <property type="entry name" value="ResB-like_domain"/>
</dbReference>
<feature type="transmembrane region" description="Helical" evidence="7">
    <location>
        <begin position="507"/>
        <end position="526"/>
    </location>
</feature>
<feature type="compositionally biased region" description="Low complexity" evidence="6">
    <location>
        <begin position="1"/>
        <end position="20"/>
    </location>
</feature>
<feature type="transmembrane region" description="Helical" evidence="7">
    <location>
        <begin position="227"/>
        <end position="246"/>
    </location>
</feature>
<feature type="transmembrane region" description="Helical" evidence="7">
    <location>
        <begin position="135"/>
        <end position="157"/>
    </location>
</feature>
<comment type="caution">
    <text evidence="9">The sequence shown here is derived from an EMBL/GenBank/DDBJ whole genome shotgun (WGS) entry which is preliminary data.</text>
</comment>
<organism evidence="9 10">
    <name type="scientific">Streptomyces spiralis</name>
    <dbReference type="NCBI Taxonomy" id="66376"/>
    <lineage>
        <taxon>Bacteria</taxon>
        <taxon>Bacillati</taxon>
        <taxon>Actinomycetota</taxon>
        <taxon>Actinomycetes</taxon>
        <taxon>Kitasatosporales</taxon>
        <taxon>Streptomycetaceae</taxon>
        <taxon>Streptomyces</taxon>
    </lineage>
</organism>
<evidence type="ECO:0000259" key="8">
    <source>
        <dbReference type="Pfam" id="PF05140"/>
    </source>
</evidence>
<dbReference type="Proteomes" id="UP000641386">
    <property type="component" value="Unassembled WGS sequence"/>
</dbReference>
<dbReference type="PANTHER" id="PTHR31566">
    <property type="entry name" value="CYTOCHROME C BIOGENESIS PROTEIN CCS1, CHLOROPLASTIC"/>
    <property type="match status" value="1"/>
</dbReference>
<keyword evidence="3" id="KW-0201">Cytochrome c-type biogenesis</keyword>
<evidence type="ECO:0000256" key="5">
    <source>
        <dbReference type="ARBA" id="ARBA00023136"/>
    </source>
</evidence>
<reference evidence="9" key="2">
    <citation type="submission" date="2020-09" db="EMBL/GenBank/DDBJ databases">
        <authorList>
            <person name="Sun Q."/>
            <person name="Ohkuma M."/>
        </authorList>
    </citation>
    <scope>NUCLEOTIDE SEQUENCE</scope>
    <source>
        <strain evidence="9">JCM 3302</strain>
    </source>
</reference>
<evidence type="ECO:0000256" key="3">
    <source>
        <dbReference type="ARBA" id="ARBA00022748"/>
    </source>
</evidence>
<feature type="transmembrane region" description="Helical" evidence="7">
    <location>
        <begin position="81"/>
        <end position="99"/>
    </location>
</feature>
<dbReference type="Pfam" id="PF05140">
    <property type="entry name" value="ResB"/>
    <property type="match status" value="1"/>
</dbReference>
<name>A0A919DUU2_9ACTN</name>
<evidence type="ECO:0000256" key="6">
    <source>
        <dbReference type="SAM" id="MobiDB-lite"/>
    </source>
</evidence>
<gene>
    <name evidence="9" type="ORF">GCM10014715_48880</name>
</gene>
<accession>A0A919DUU2</accession>
<dbReference type="GO" id="GO:0016020">
    <property type="term" value="C:membrane"/>
    <property type="evidence" value="ECO:0007669"/>
    <property type="project" value="UniProtKB-SubCell"/>
</dbReference>
<dbReference type="PANTHER" id="PTHR31566:SF0">
    <property type="entry name" value="CYTOCHROME C BIOGENESIS PROTEIN CCS1, CHLOROPLASTIC"/>
    <property type="match status" value="1"/>
</dbReference>
<protein>
    <submittedName>
        <fullName evidence="9">Cytochrome c biosynthesis protein</fullName>
    </submittedName>
</protein>
<evidence type="ECO:0000256" key="7">
    <source>
        <dbReference type="SAM" id="Phobius"/>
    </source>
</evidence>
<dbReference type="AlphaFoldDB" id="A0A919DUU2"/>
<keyword evidence="4 7" id="KW-1133">Transmembrane helix</keyword>
<feature type="region of interest" description="Disordered" evidence="6">
    <location>
        <begin position="1"/>
        <end position="48"/>
    </location>
</feature>
<feature type="region of interest" description="Disordered" evidence="6">
    <location>
        <begin position="569"/>
        <end position="601"/>
    </location>
</feature>
<evidence type="ECO:0000313" key="9">
    <source>
        <dbReference type="EMBL" id="GHE86659.1"/>
    </source>
</evidence>
<keyword evidence="10" id="KW-1185">Reference proteome</keyword>
<evidence type="ECO:0000313" key="10">
    <source>
        <dbReference type="Proteomes" id="UP000641386"/>
    </source>
</evidence>
<dbReference type="GO" id="GO:0017004">
    <property type="term" value="P:cytochrome complex assembly"/>
    <property type="evidence" value="ECO:0007669"/>
    <property type="project" value="UniProtKB-KW"/>
</dbReference>
<sequence length="601" mass="64445">MSKTTTGTTADETPAAGHPGAADDDLGAAGSQLSTAPTETAVPGSFGGNRAPGLAGRLAWTGREIIGWVRWFWRQLTSMRVALLLLFLLSLGAIPGSLIPQNGSDALKVETFRQAHKTLAPIYDKLGLFHVYSSVWFSAIYILLFVSLIGCIVPRTWQFTGQLRSRPPGAPRRLTRLPAYATWRTAATPEEVREAALTVLKQRRFRAHVEGDAVAAEKGYLREAGNLVFHIALIVMLIAFAWGQLFKTEGNKLVVEGDGFTNTLTQYDDFKSGNLFNDDDLAPFSFNLKNFTATYERNGPNKGTARTFQAAIDYSVGADGKARHDVIKVNHPLEIGDAKVYLVSHGYAPTVTVRDGKGDVVYHQAVPLLPLDSNETSQGAIKVMDGYTDPQGKSEQLGFAAFFVPTFAGAGQGSMFSQFPGLDFPVLALGAYHGDLGVDAGVPQNVYQLDTKNPNLKPFKDAKGNIFKGRLLPGETMKLPNGAGSVTFDKDIKEWAGFQIVQQPGNGWALTGAVAAIVGLAGSLFIQRRRVWVRAVRGADGATVVEMAGLGRSESAKLPEEIGDLAALVHDKAPTQTDTAPEPDGESGSDARAVAEGAENN</sequence>
<reference evidence="9" key="1">
    <citation type="journal article" date="2014" name="Int. J. Syst. Evol. Microbiol.">
        <title>Complete genome sequence of Corynebacterium casei LMG S-19264T (=DSM 44701T), isolated from a smear-ripened cheese.</title>
        <authorList>
            <consortium name="US DOE Joint Genome Institute (JGI-PGF)"/>
            <person name="Walter F."/>
            <person name="Albersmeier A."/>
            <person name="Kalinowski J."/>
            <person name="Ruckert C."/>
        </authorList>
    </citation>
    <scope>NUCLEOTIDE SEQUENCE</scope>
    <source>
        <strain evidence="9">JCM 3302</strain>
    </source>
</reference>
<proteinExistence type="predicted"/>
<evidence type="ECO:0000256" key="1">
    <source>
        <dbReference type="ARBA" id="ARBA00004141"/>
    </source>
</evidence>
<feature type="domain" description="ResB-like" evidence="8">
    <location>
        <begin position="79"/>
        <end position="562"/>
    </location>
</feature>
<keyword evidence="2 7" id="KW-0812">Transmembrane</keyword>
<dbReference type="EMBL" id="BNBC01000024">
    <property type="protein sequence ID" value="GHE86659.1"/>
    <property type="molecule type" value="Genomic_DNA"/>
</dbReference>
<evidence type="ECO:0000256" key="4">
    <source>
        <dbReference type="ARBA" id="ARBA00022989"/>
    </source>
</evidence>
<comment type="subcellular location">
    <subcellularLocation>
        <location evidence="1">Membrane</location>
        <topology evidence="1">Multi-pass membrane protein</topology>
    </subcellularLocation>
</comment>
<evidence type="ECO:0000256" key="2">
    <source>
        <dbReference type="ARBA" id="ARBA00022692"/>
    </source>
</evidence>
<keyword evidence="5 7" id="KW-0472">Membrane</keyword>
<dbReference type="InterPro" id="IPR023494">
    <property type="entry name" value="Cyt_c_bgen_Ccs1/CcsB/ResB"/>
</dbReference>
<dbReference type="RefSeq" id="WP_189903568.1">
    <property type="nucleotide sequence ID" value="NZ_BNBC01000024.1"/>
</dbReference>